<accession>A0A6P1KF87</accession>
<proteinExistence type="predicted"/>
<feature type="chain" id="PRO_5026723951" evidence="1">
    <location>
        <begin position="26"/>
        <end position="146"/>
    </location>
</feature>
<evidence type="ECO:0000256" key="1">
    <source>
        <dbReference type="SAM" id="SignalP"/>
    </source>
</evidence>
<feature type="signal peptide" evidence="1">
    <location>
        <begin position="1"/>
        <end position="25"/>
    </location>
</feature>
<sequence>MAKFLKHYQLVIILSLLGMTRPLNATPVQTVIHFGKNQTSKMWVGQLSPKQDSLLYQFDASKNQYTTLVLMPRRGYAEFANVGVIISPTGNVDGGKGGTVYQGCLPQSGNYTIRIARNLMASNGAATGFVAKLTILPVGKSQQKCP</sequence>
<gene>
    <name evidence="2" type="ORF">GSF12_09085</name>
</gene>
<name>A0A6P1KF87_FAUOS</name>
<protein>
    <submittedName>
        <fullName evidence="2">Uncharacterized protein</fullName>
    </submittedName>
</protein>
<evidence type="ECO:0000313" key="2">
    <source>
        <dbReference type="EMBL" id="QHG10021.1"/>
    </source>
</evidence>
<keyword evidence="1" id="KW-0732">Signal</keyword>
<dbReference type="Gene3D" id="2.60.120.380">
    <property type="match status" value="1"/>
</dbReference>
<dbReference type="EMBL" id="CP047226">
    <property type="protein sequence ID" value="QHG10021.1"/>
    <property type="molecule type" value="Genomic_DNA"/>
</dbReference>
<organism evidence="2">
    <name type="scientific">Faucicola osloensis</name>
    <name type="common">Moraxella osloensis</name>
    <dbReference type="NCBI Taxonomy" id="34062"/>
    <lineage>
        <taxon>Bacteria</taxon>
        <taxon>Pseudomonadati</taxon>
        <taxon>Pseudomonadota</taxon>
        <taxon>Gammaproteobacteria</taxon>
        <taxon>Moraxellales</taxon>
        <taxon>Moraxellaceae</taxon>
        <taxon>Faucicola</taxon>
    </lineage>
</organism>
<dbReference type="AlphaFoldDB" id="A0A6P1KF87"/>
<reference evidence="2" key="1">
    <citation type="journal article" date="2020" name="Microbiol. Resour. Announc.">
        <title>Complete Genome Sequence of Moraxella osloensis Strain YV1, Isolated from an Australian Wastewater Treatment Plant.</title>
        <authorList>
            <person name="Batinovic S."/>
            <person name="Rice D.T.F."/>
            <person name="Seviour R.J."/>
            <person name="Petrovski S."/>
        </authorList>
    </citation>
    <scope>NUCLEOTIDE SEQUENCE</scope>
    <source>
        <strain evidence="2">YV1</strain>
    </source>
</reference>